<organism evidence="2 3">
    <name type="scientific">Thiomicrorhabdus lithotrophica</name>
    <dbReference type="NCBI Taxonomy" id="2949997"/>
    <lineage>
        <taxon>Bacteria</taxon>
        <taxon>Pseudomonadati</taxon>
        <taxon>Pseudomonadota</taxon>
        <taxon>Gammaproteobacteria</taxon>
        <taxon>Thiotrichales</taxon>
        <taxon>Piscirickettsiaceae</taxon>
        <taxon>Thiomicrorhabdus</taxon>
    </lineage>
</organism>
<dbReference type="EMBL" id="CP102381">
    <property type="protein sequence ID" value="WEJ62708.1"/>
    <property type="molecule type" value="Genomic_DNA"/>
</dbReference>
<keyword evidence="3" id="KW-1185">Reference proteome</keyword>
<evidence type="ECO:0000313" key="3">
    <source>
        <dbReference type="Proteomes" id="UP001222275"/>
    </source>
</evidence>
<protein>
    <submittedName>
        <fullName evidence="2">Uncharacterized protein</fullName>
    </submittedName>
</protein>
<feature type="transmembrane region" description="Helical" evidence="1">
    <location>
        <begin position="53"/>
        <end position="74"/>
    </location>
</feature>
<gene>
    <name evidence="2" type="ORF">NR989_00255</name>
</gene>
<feature type="transmembrane region" description="Helical" evidence="1">
    <location>
        <begin position="94"/>
        <end position="114"/>
    </location>
</feature>
<keyword evidence="1" id="KW-1133">Transmembrane helix</keyword>
<evidence type="ECO:0000313" key="2">
    <source>
        <dbReference type="EMBL" id="WEJ62708.1"/>
    </source>
</evidence>
<accession>A0ABY8C9Q5</accession>
<keyword evidence="1" id="KW-0812">Transmembrane</keyword>
<proteinExistence type="predicted"/>
<dbReference type="RefSeq" id="WP_275594964.1">
    <property type="nucleotide sequence ID" value="NZ_CP102381.1"/>
</dbReference>
<name>A0ABY8C9Q5_9GAMM</name>
<reference evidence="2 3" key="1">
    <citation type="submission" date="2022-06" db="EMBL/GenBank/DDBJ databases">
        <title>Thiomicrohabdus sp. nov, an obligately chemolithoautotrophic, sulfur-oxidizing bacterium isolated from beach of Guanyin Mountain. Amoy.</title>
        <authorList>
            <person name="Zhu H."/>
        </authorList>
    </citation>
    <scope>NUCLEOTIDE SEQUENCE [LARGE SCALE GENOMIC DNA]</scope>
    <source>
        <strain evidence="2 3">XGS-01</strain>
    </source>
</reference>
<keyword evidence="1" id="KW-0472">Membrane</keyword>
<dbReference type="Proteomes" id="UP001222275">
    <property type="component" value="Chromosome"/>
</dbReference>
<feature type="transmembrane region" description="Helical" evidence="1">
    <location>
        <begin position="126"/>
        <end position="144"/>
    </location>
</feature>
<sequence>MKKTFEFVSTSSYLFSALLLFGMAITIMGWSVYEVVDHFQSEALNKGAFISTMLQSVGAIVIAVAIIDVAKYMIEEEVYRSKELRSVKEARHTITKIIVIISIAVSIEGLVYIFKAGTKDITLLLYPAALLLVSILLIVGLGVFQKLSVDVEKASKTIKTDSNKEPYL</sequence>
<feature type="transmembrane region" description="Helical" evidence="1">
    <location>
        <begin position="12"/>
        <end position="33"/>
    </location>
</feature>
<evidence type="ECO:0000256" key="1">
    <source>
        <dbReference type="SAM" id="Phobius"/>
    </source>
</evidence>